<reference evidence="2 3" key="1">
    <citation type="submission" date="2018-02" db="EMBL/GenBank/DDBJ databases">
        <title>Genome sequence of the basidiomycete white-rot fungus Phlebia centrifuga.</title>
        <authorList>
            <person name="Granchi Z."/>
            <person name="Peng M."/>
            <person name="de Vries R.P."/>
            <person name="Hilden K."/>
            <person name="Makela M.R."/>
            <person name="Grigoriev I."/>
            <person name="Riley R."/>
        </authorList>
    </citation>
    <scope>NUCLEOTIDE SEQUENCE [LARGE SCALE GENOMIC DNA]</scope>
    <source>
        <strain evidence="2 3">FBCC195</strain>
    </source>
</reference>
<gene>
    <name evidence="2" type="ORF">PHLCEN_2v5901</name>
</gene>
<dbReference type="OrthoDB" id="10508479at2759"/>
<keyword evidence="1" id="KW-1133">Transmembrane helix</keyword>
<keyword evidence="1" id="KW-0812">Transmembrane</keyword>
<dbReference type="Proteomes" id="UP000186601">
    <property type="component" value="Unassembled WGS sequence"/>
</dbReference>
<comment type="caution">
    <text evidence="2">The sequence shown here is derived from an EMBL/GenBank/DDBJ whole genome shotgun (WGS) entry which is preliminary data.</text>
</comment>
<organism evidence="2 3">
    <name type="scientific">Hermanssonia centrifuga</name>
    <dbReference type="NCBI Taxonomy" id="98765"/>
    <lineage>
        <taxon>Eukaryota</taxon>
        <taxon>Fungi</taxon>
        <taxon>Dikarya</taxon>
        <taxon>Basidiomycota</taxon>
        <taxon>Agaricomycotina</taxon>
        <taxon>Agaricomycetes</taxon>
        <taxon>Polyporales</taxon>
        <taxon>Meruliaceae</taxon>
        <taxon>Hermanssonia</taxon>
    </lineage>
</organism>
<evidence type="ECO:0000313" key="3">
    <source>
        <dbReference type="Proteomes" id="UP000186601"/>
    </source>
</evidence>
<keyword evidence="1" id="KW-0472">Membrane</keyword>
<sequence length="127" mass="14003">MYTTYTDTPDTPRLSNIANALYTSIPSYTTSDHKPVVSVLLLPPPLPNTSSTPHVLKLPTTYTPHPDPYTPLKKYTGRVLDRSIGYCWWLLTVFGAGSAVFGIGNFILSLGMWGWWKTRPSGTSPTA</sequence>
<feature type="transmembrane region" description="Helical" evidence="1">
    <location>
        <begin position="88"/>
        <end position="116"/>
    </location>
</feature>
<dbReference type="AlphaFoldDB" id="A0A2R6P1Q9"/>
<keyword evidence="3" id="KW-1185">Reference proteome</keyword>
<accession>A0A2R6P1Q9</accession>
<protein>
    <submittedName>
        <fullName evidence="2">Uncharacterized protein</fullName>
    </submittedName>
</protein>
<dbReference type="EMBL" id="MLYV02000566">
    <property type="protein sequence ID" value="PSR83097.1"/>
    <property type="molecule type" value="Genomic_DNA"/>
</dbReference>
<dbReference type="STRING" id="98765.A0A2R6P1Q9"/>
<proteinExistence type="predicted"/>
<evidence type="ECO:0000313" key="2">
    <source>
        <dbReference type="EMBL" id="PSR83097.1"/>
    </source>
</evidence>
<name>A0A2R6P1Q9_9APHY</name>
<evidence type="ECO:0000256" key="1">
    <source>
        <dbReference type="SAM" id="Phobius"/>
    </source>
</evidence>